<feature type="domain" description="Helix-turn-helix" evidence="2">
    <location>
        <begin position="85"/>
        <end position="128"/>
    </location>
</feature>
<feature type="compositionally biased region" description="Basic and acidic residues" evidence="1">
    <location>
        <begin position="177"/>
        <end position="186"/>
    </location>
</feature>
<dbReference type="Proteomes" id="UP001431693">
    <property type="component" value="Unassembled WGS sequence"/>
</dbReference>
<feature type="region of interest" description="Disordered" evidence="1">
    <location>
        <begin position="151"/>
        <end position="186"/>
    </location>
</feature>
<proteinExistence type="predicted"/>
<accession>A0ABT6ZLS8</accession>
<name>A0ABT6ZLS8_9ACTN</name>
<dbReference type="InterPro" id="IPR041657">
    <property type="entry name" value="HTH_17"/>
</dbReference>
<evidence type="ECO:0000256" key="1">
    <source>
        <dbReference type="SAM" id="MobiDB-lite"/>
    </source>
</evidence>
<keyword evidence="4" id="KW-1185">Reference proteome</keyword>
<sequence>MAQPLSMTWMRGCKGAPDFAEACLVLQMPNGEPVVLPLTEEQMKVVAASLGLSFDLVPGWVIALDDERLELLREAGGDQGVVNADTAARFLEVSRPTVYRLAQNGDLEATGSRPLRVTVKSLCEYLASGDSFMLAQAREMARSLERTLERPDGYGIPYEQIDEWPMPPEPWPEDPAPELHPEDPKE</sequence>
<gene>
    <name evidence="3" type="ORF">QJ043_07005</name>
</gene>
<protein>
    <submittedName>
        <fullName evidence="3">Helix-turn-helix domain-containing protein</fullName>
    </submittedName>
</protein>
<dbReference type="RefSeq" id="WP_283712943.1">
    <property type="nucleotide sequence ID" value="NZ_JASJEW010000002.1"/>
</dbReference>
<dbReference type="EMBL" id="JASJEX010000003">
    <property type="protein sequence ID" value="MDJ1129822.1"/>
    <property type="molecule type" value="Genomic_DNA"/>
</dbReference>
<comment type="caution">
    <text evidence="3">The sequence shown here is derived from an EMBL/GenBank/DDBJ whole genome shotgun (WGS) entry which is preliminary data.</text>
</comment>
<evidence type="ECO:0000313" key="4">
    <source>
        <dbReference type="Proteomes" id="UP001431693"/>
    </source>
</evidence>
<evidence type="ECO:0000313" key="3">
    <source>
        <dbReference type="EMBL" id="MDJ1129822.1"/>
    </source>
</evidence>
<organism evidence="3 4">
    <name type="scientific">Kribbibacterium absianum</name>
    <dbReference type="NCBI Taxonomy" id="3044210"/>
    <lineage>
        <taxon>Bacteria</taxon>
        <taxon>Bacillati</taxon>
        <taxon>Actinomycetota</taxon>
        <taxon>Coriobacteriia</taxon>
        <taxon>Coriobacteriales</taxon>
        <taxon>Kribbibacteriaceae</taxon>
        <taxon>Kribbibacterium</taxon>
    </lineage>
</organism>
<dbReference type="Pfam" id="PF12728">
    <property type="entry name" value="HTH_17"/>
    <property type="match status" value="1"/>
</dbReference>
<evidence type="ECO:0000259" key="2">
    <source>
        <dbReference type="Pfam" id="PF12728"/>
    </source>
</evidence>
<reference evidence="3" key="1">
    <citation type="submission" date="2023-05" db="EMBL/GenBank/DDBJ databases">
        <title>[olsenella] sp. nov., isolated from a pig farm feces dump.</title>
        <authorList>
            <person name="Chang Y.-H."/>
        </authorList>
    </citation>
    <scope>NUCLEOTIDE SEQUENCE</scope>
    <source>
        <strain evidence="3">YH-ols2217</strain>
    </source>
</reference>